<reference evidence="2 3" key="1">
    <citation type="submission" date="2017-02" db="EMBL/GenBank/DDBJ databases">
        <authorList>
            <person name="Peterson S.W."/>
        </authorList>
    </citation>
    <scope>NUCLEOTIDE SEQUENCE [LARGE SCALE GENOMIC DNA]</scope>
    <source>
        <strain evidence="2 3">DSM 21749</strain>
    </source>
</reference>
<evidence type="ECO:0000313" key="2">
    <source>
        <dbReference type="EMBL" id="SJZ77024.1"/>
    </source>
</evidence>
<dbReference type="Proteomes" id="UP000190061">
    <property type="component" value="Unassembled WGS sequence"/>
</dbReference>
<dbReference type="EMBL" id="FUXP01000001">
    <property type="protein sequence ID" value="SJZ77024.1"/>
    <property type="molecule type" value="Genomic_DNA"/>
</dbReference>
<proteinExistence type="predicted"/>
<sequence>MGDACCGSTVDIRALEARQRRVLMIVLAINLATFAMMFLRSLWRVLRDAWAELRMESAA</sequence>
<name>A0A1T4NCQ7_9GAMM</name>
<dbReference type="STRING" id="1122188.SAMN02745674_00841"/>
<organism evidence="2 3">
    <name type="scientific">Lysobacter spongiicola DSM 21749</name>
    <dbReference type="NCBI Taxonomy" id="1122188"/>
    <lineage>
        <taxon>Bacteria</taxon>
        <taxon>Pseudomonadati</taxon>
        <taxon>Pseudomonadota</taxon>
        <taxon>Gammaproteobacteria</taxon>
        <taxon>Lysobacterales</taxon>
        <taxon>Lysobacteraceae</taxon>
        <taxon>Novilysobacter</taxon>
    </lineage>
</organism>
<gene>
    <name evidence="2" type="ORF">SAMN02745674_00841</name>
</gene>
<keyword evidence="1" id="KW-0472">Membrane</keyword>
<keyword evidence="1" id="KW-1133">Transmembrane helix</keyword>
<protein>
    <submittedName>
        <fullName evidence="2">Uncharacterized protein</fullName>
    </submittedName>
</protein>
<evidence type="ECO:0000313" key="3">
    <source>
        <dbReference type="Proteomes" id="UP000190061"/>
    </source>
</evidence>
<keyword evidence="1" id="KW-0812">Transmembrane</keyword>
<dbReference type="AlphaFoldDB" id="A0A1T4NCQ7"/>
<evidence type="ECO:0000256" key="1">
    <source>
        <dbReference type="SAM" id="Phobius"/>
    </source>
</evidence>
<keyword evidence="3" id="KW-1185">Reference proteome</keyword>
<feature type="transmembrane region" description="Helical" evidence="1">
    <location>
        <begin position="22"/>
        <end position="43"/>
    </location>
</feature>
<accession>A0A1T4NCQ7</accession>